<dbReference type="AlphaFoldDB" id="A0AA46NFJ5"/>
<sequence length="296" mass="34441">MNNQEPLVSILMLTYNHKDFIAKALESIITQDYTNIEIVVGDDSSIDKTQEILKEYQKKYPDIIKLILHPTNLGITKNSNSVLNECNGKYIFFLAGDDLMLPGKIQKQVEFMEKNHQCSLCYHSLEVFDSDTNQTLFYSYAKKMGTIKEVIKDGTFFGSCSVVLRAKDIPQKGYDNRIPIASDWLICIDTLVNGGTVEYIDEVLGRYRRHSGNITKIRKDYNNEIDLLNTCNIAMLNYPQYAKEALYRYSEILASMRFRDEDKYLHFLKLSLKVNFRLKYFVCFFLYIFSFGKIKK</sequence>
<dbReference type="Pfam" id="PF00535">
    <property type="entry name" value="Glycos_transf_2"/>
    <property type="match status" value="1"/>
</dbReference>
<dbReference type="EMBL" id="CP099556">
    <property type="protein sequence ID" value="UYF42477.1"/>
    <property type="molecule type" value="Genomic_DNA"/>
</dbReference>
<dbReference type="InterPro" id="IPR029044">
    <property type="entry name" value="Nucleotide-diphossugar_trans"/>
</dbReference>
<evidence type="ECO:0000259" key="1">
    <source>
        <dbReference type="Pfam" id="PF00535"/>
    </source>
</evidence>
<dbReference type="SUPFAM" id="SSF53448">
    <property type="entry name" value="Nucleotide-diphospho-sugar transferases"/>
    <property type="match status" value="1"/>
</dbReference>
<organism evidence="2 3">
    <name type="scientific">Aliarcobacter cryaerophilus</name>
    <dbReference type="NCBI Taxonomy" id="28198"/>
    <lineage>
        <taxon>Bacteria</taxon>
        <taxon>Pseudomonadati</taxon>
        <taxon>Campylobacterota</taxon>
        <taxon>Epsilonproteobacteria</taxon>
        <taxon>Campylobacterales</taxon>
        <taxon>Arcobacteraceae</taxon>
        <taxon>Aliarcobacter</taxon>
    </lineage>
</organism>
<accession>A0AA46NFJ5</accession>
<dbReference type="PANTHER" id="PTHR22916:SF3">
    <property type="entry name" value="UDP-GLCNAC:BETAGAL BETA-1,3-N-ACETYLGLUCOSAMINYLTRANSFERASE-LIKE PROTEIN 1"/>
    <property type="match status" value="1"/>
</dbReference>
<gene>
    <name evidence="2" type="ORF">NGX11_06095</name>
</gene>
<reference evidence="2" key="1">
    <citation type="journal article" date="2022" name="Front. Microbiol.">
        <title>Species classification and novel plasmid identifications in Arcobacter cryaerophilus and Arcobacter cryaerophilus-like organisms.</title>
        <authorList>
            <person name="Zhou G."/>
            <person name="Wang M."/>
            <person name="Wang H."/>
            <person name="Chen X."/>
            <person name="Gu Y."/>
            <person name="Shao Z."/>
            <person name="Zhang J."/>
            <person name="Zhang M."/>
        </authorList>
    </citation>
    <scope>NUCLEOTIDE SEQUENCE</scope>
    <source>
        <strain evidence="2">ICDCAC48</strain>
    </source>
</reference>
<evidence type="ECO:0000313" key="3">
    <source>
        <dbReference type="Proteomes" id="UP001164100"/>
    </source>
</evidence>
<dbReference type="InterPro" id="IPR001173">
    <property type="entry name" value="Glyco_trans_2-like"/>
</dbReference>
<protein>
    <submittedName>
        <fullName evidence="2">Glycosyltransferase</fullName>
        <ecNumber evidence="2">2.4.-.-</ecNumber>
    </submittedName>
</protein>
<dbReference type="PANTHER" id="PTHR22916">
    <property type="entry name" value="GLYCOSYLTRANSFERASE"/>
    <property type="match status" value="1"/>
</dbReference>
<feature type="domain" description="Glycosyltransferase 2-like" evidence="1">
    <location>
        <begin position="9"/>
        <end position="165"/>
    </location>
</feature>
<dbReference type="Proteomes" id="UP001164100">
    <property type="component" value="Chromosome"/>
</dbReference>
<keyword evidence="2" id="KW-0328">Glycosyltransferase</keyword>
<dbReference type="RefSeq" id="WP_263514091.1">
    <property type="nucleotide sequence ID" value="NZ_CP099556.1"/>
</dbReference>
<dbReference type="Gene3D" id="3.90.550.10">
    <property type="entry name" value="Spore Coat Polysaccharide Biosynthesis Protein SpsA, Chain A"/>
    <property type="match status" value="1"/>
</dbReference>
<proteinExistence type="predicted"/>
<keyword evidence="2" id="KW-0808">Transferase</keyword>
<dbReference type="GO" id="GO:0016758">
    <property type="term" value="F:hexosyltransferase activity"/>
    <property type="evidence" value="ECO:0007669"/>
    <property type="project" value="UniProtKB-ARBA"/>
</dbReference>
<name>A0AA46NFJ5_9BACT</name>
<evidence type="ECO:0000313" key="2">
    <source>
        <dbReference type="EMBL" id="UYF42477.1"/>
    </source>
</evidence>
<dbReference type="EC" id="2.4.-.-" evidence="2"/>